<dbReference type="VEuPathDB" id="FungiDB:An01g02740"/>
<dbReference type="Proteomes" id="UP000068243">
    <property type="component" value="Unassembled WGS sequence"/>
</dbReference>
<comment type="caution">
    <text evidence="9">The sequence shown here is derived from an EMBL/GenBank/DDBJ whole genome shotgun (WGS) entry which is preliminary data.</text>
</comment>
<evidence type="ECO:0000256" key="4">
    <source>
        <dbReference type="ARBA" id="ARBA00022729"/>
    </source>
</evidence>
<dbReference type="Pfam" id="PF07519">
    <property type="entry name" value="Tannase"/>
    <property type="match status" value="1"/>
</dbReference>
<feature type="signal peptide" evidence="8">
    <location>
        <begin position="1"/>
        <end position="16"/>
    </location>
</feature>
<evidence type="ECO:0000256" key="6">
    <source>
        <dbReference type="ARBA" id="ARBA00022837"/>
    </source>
</evidence>
<keyword evidence="6" id="KW-0106">Calcium</keyword>
<dbReference type="VEuPathDB" id="FungiDB:ASPNIDRAFT2_1149971"/>
<dbReference type="OMA" id="HHEMSVI"/>
<dbReference type="VEuPathDB" id="FungiDB:ATCC64974_20930"/>
<dbReference type="PANTHER" id="PTHR33938">
    <property type="entry name" value="FERULOYL ESTERASE B-RELATED"/>
    <property type="match status" value="1"/>
</dbReference>
<keyword evidence="3" id="KW-0479">Metal-binding</keyword>
<sequence length="570" mass="62499">MRRVALLLGAATTALAATLDDVCTAAYAKTAIPKNGILSGVTFNTSSISVSVTKNASVTGTDFPSGVIDYCSVAFSYSHQGAGDTVQLEFWLPAPDKFANRWLSTGGGAFAINSGTNSLPGGIIYNAAAGITDGGFGGFDNELDDVFPLGNGTANWPAVYMFGYQAHHEMSVIGKAFTRSFFNMTAVDKLYSYYQGCSEGGREGWSQLQRFADEWDGAVTGAPAIRFSQQQINHMFPPVVEKTMGYYPPPCELKQIMYETIDACDALDGRTDGVVSRTDLCKLNFNLLGLIGIPYSCNATSALTGYEPAQNGTITAEGVAAVETIFKGLHDSNGLRAYLSFQYGTSLDDATTVYDETTNNWTASTSVNGGTEWISRFIELQETSNLDWSNFTYDTLRDYMYAGWQMYEDTLQTTWPDLSATRDAGVKIIHYHGDSDPSIPPASSVHYHESVRSILYPELSFNESTARLNEWYRLFLVPGGAHCAVNPYQDGPWPQTTLGSLIEWVEQGVVPERLNATYTSGSDAGSEAQLCAWPLRPLWSDNATKFDCVYDQVSINTWHYRFDSYKEPLY</sequence>
<keyword evidence="7" id="KW-1015">Disulfide bond</keyword>
<dbReference type="InterPro" id="IPR029058">
    <property type="entry name" value="AB_hydrolase_fold"/>
</dbReference>
<dbReference type="VEuPathDB" id="FungiDB:M747DRAFT_354626"/>
<name>A0A100IU20_ASPNG</name>
<dbReference type="SUPFAM" id="SSF53474">
    <property type="entry name" value="alpha/beta-Hydrolases"/>
    <property type="match status" value="1"/>
</dbReference>
<protein>
    <recommendedName>
        <fullName evidence="8">Carboxylic ester hydrolase</fullName>
        <ecNumber evidence="8">3.1.1.-</ecNumber>
    </recommendedName>
</protein>
<evidence type="ECO:0000256" key="5">
    <source>
        <dbReference type="ARBA" id="ARBA00022801"/>
    </source>
</evidence>
<accession>A0A100IU20</accession>
<keyword evidence="5 8" id="KW-0378">Hydrolase</keyword>
<dbReference type="AlphaFoldDB" id="A0A100IU20"/>
<keyword evidence="4 8" id="KW-0732">Signal</keyword>
<keyword evidence="2" id="KW-0719">Serine esterase</keyword>
<evidence type="ECO:0000256" key="7">
    <source>
        <dbReference type="ARBA" id="ARBA00023157"/>
    </source>
</evidence>
<evidence type="ECO:0000256" key="2">
    <source>
        <dbReference type="ARBA" id="ARBA00022487"/>
    </source>
</evidence>
<feature type="chain" id="PRO_5006988880" description="Carboxylic ester hydrolase" evidence="8">
    <location>
        <begin position="17"/>
        <end position="570"/>
    </location>
</feature>
<dbReference type="GO" id="GO:0046872">
    <property type="term" value="F:metal ion binding"/>
    <property type="evidence" value="ECO:0007669"/>
    <property type="project" value="UniProtKB-KW"/>
</dbReference>
<evidence type="ECO:0000256" key="3">
    <source>
        <dbReference type="ARBA" id="ARBA00022723"/>
    </source>
</evidence>
<proteinExistence type="inferred from homology"/>
<organism evidence="9 10">
    <name type="scientific">Aspergillus niger</name>
    <dbReference type="NCBI Taxonomy" id="5061"/>
    <lineage>
        <taxon>Eukaryota</taxon>
        <taxon>Fungi</taxon>
        <taxon>Dikarya</taxon>
        <taxon>Ascomycota</taxon>
        <taxon>Pezizomycotina</taxon>
        <taxon>Eurotiomycetes</taxon>
        <taxon>Eurotiomycetidae</taxon>
        <taxon>Eurotiales</taxon>
        <taxon>Aspergillaceae</taxon>
        <taxon>Aspergillus</taxon>
        <taxon>Aspergillus subgen. Circumdati</taxon>
    </lineage>
</organism>
<gene>
    <name evidence="9" type="ORF">ABL_09953</name>
</gene>
<dbReference type="OrthoDB" id="3039123at2759"/>
<dbReference type="InterPro" id="IPR011118">
    <property type="entry name" value="Tannase/feruloyl_esterase"/>
</dbReference>
<dbReference type="EMBL" id="BCMY01000027">
    <property type="protein sequence ID" value="GAQ47292.1"/>
    <property type="molecule type" value="Genomic_DNA"/>
</dbReference>
<comment type="similarity">
    <text evidence="1 8">Belongs to the tannase family.</text>
</comment>
<reference evidence="10" key="1">
    <citation type="journal article" date="2016" name="Genome Announc.">
        <title>Draft genome sequence of Aspergillus niger strain An76.</title>
        <authorList>
            <person name="Gong W."/>
            <person name="Cheng Z."/>
            <person name="Zhang H."/>
            <person name="Liu L."/>
            <person name="Gao P."/>
            <person name="Wang L."/>
        </authorList>
    </citation>
    <scope>NUCLEOTIDE SEQUENCE [LARGE SCALE GENOMIC DNA]</scope>
    <source>
        <strain evidence="10">An76</strain>
    </source>
</reference>
<evidence type="ECO:0000313" key="9">
    <source>
        <dbReference type="EMBL" id="GAQ47292.1"/>
    </source>
</evidence>
<evidence type="ECO:0000313" key="10">
    <source>
        <dbReference type="Proteomes" id="UP000068243"/>
    </source>
</evidence>
<dbReference type="PANTHER" id="PTHR33938:SF16">
    <property type="entry name" value="CARBOXYLIC ESTER HYDROLASE"/>
    <property type="match status" value="1"/>
</dbReference>
<dbReference type="EC" id="3.1.1.-" evidence="8"/>
<evidence type="ECO:0000256" key="1">
    <source>
        <dbReference type="ARBA" id="ARBA00006249"/>
    </source>
</evidence>
<evidence type="ECO:0000256" key="8">
    <source>
        <dbReference type="RuleBase" id="RU361238"/>
    </source>
</evidence>
<dbReference type="GO" id="GO:0030600">
    <property type="term" value="F:feruloyl esterase activity"/>
    <property type="evidence" value="ECO:0007669"/>
    <property type="project" value="UniProtKB-ARBA"/>
</dbReference>